<keyword evidence="3" id="KW-0547">Nucleotide-binding</keyword>
<dbReference type="Pfam" id="PF01996">
    <property type="entry name" value="F420_ligase"/>
    <property type="match status" value="1"/>
</dbReference>
<evidence type="ECO:0000256" key="6">
    <source>
        <dbReference type="ARBA" id="ARBA00023134"/>
    </source>
</evidence>
<keyword evidence="6" id="KW-0342">GTP-binding</keyword>
<dbReference type="NCBIfam" id="TIGR01916">
    <property type="entry name" value="F420_cofE"/>
    <property type="match status" value="1"/>
</dbReference>
<evidence type="ECO:0000259" key="8">
    <source>
        <dbReference type="Pfam" id="PF01996"/>
    </source>
</evidence>
<keyword evidence="1 9" id="KW-0436">Ligase</keyword>
<dbReference type="GO" id="GO:0052618">
    <property type="term" value="F:coenzyme F420-0:L-glutamate ligase activity"/>
    <property type="evidence" value="ECO:0007669"/>
    <property type="project" value="UniProtKB-EC"/>
</dbReference>
<evidence type="ECO:0000256" key="5">
    <source>
        <dbReference type="ARBA" id="ARBA00022958"/>
    </source>
</evidence>
<evidence type="ECO:0000256" key="3">
    <source>
        <dbReference type="ARBA" id="ARBA00022741"/>
    </source>
</evidence>
<gene>
    <name evidence="9" type="primary">cofE</name>
    <name evidence="9" type="ORF">D9Q81_08490</name>
</gene>
<keyword evidence="2" id="KW-0479">Metal-binding</keyword>
<dbReference type="GO" id="GO:0005525">
    <property type="term" value="F:GTP binding"/>
    <property type="evidence" value="ECO:0007669"/>
    <property type="project" value="UniProtKB-KW"/>
</dbReference>
<dbReference type="PANTHER" id="PTHR47917">
    <property type="match status" value="1"/>
</dbReference>
<dbReference type="SUPFAM" id="SSF144010">
    <property type="entry name" value="CofE-like"/>
    <property type="match status" value="1"/>
</dbReference>
<dbReference type="GO" id="GO:0046872">
    <property type="term" value="F:metal ion binding"/>
    <property type="evidence" value="ECO:0007669"/>
    <property type="project" value="UniProtKB-KW"/>
</dbReference>
<name>A0A3R9PBL0_9CREN</name>
<dbReference type="EC" id="6.3.2.31" evidence="9"/>
<dbReference type="Proteomes" id="UP000278149">
    <property type="component" value="Unassembled WGS sequence"/>
</dbReference>
<proteinExistence type="predicted"/>
<evidence type="ECO:0000313" key="9">
    <source>
        <dbReference type="EMBL" id="RSN67503.1"/>
    </source>
</evidence>
<protein>
    <submittedName>
        <fullName evidence="9">Coenzyme F420-0:L-glutamate ligase</fullName>
        <ecNumber evidence="9">6.3.2.31</ecNumber>
    </submittedName>
</protein>
<feature type="domain" description="Coenzyme F420:L-glutamate ligase-like" evidence="8">
    <location>
        <begin position="6"/>
        <end position="216"/>
    </location>
</feature>
<evidence type="ECO:0000256" key="4">
    <source>
        <dbReference type="ARBA" id="ARBA00022842"/>
    </source>
</evidence>
<organism evidence="9 10">
    <name type="scientific">Candidatus Korarchaeum cryptofilum</name>
    <dbReference type="NCBI Taxonomy" id="498846"/>
    <lineage>
        <taxon>Archaea</taxon>
        <taxon>Thermoproteota</taxon>
        <taxon>Candidatus Korarchaeia</taxon>
        <taxon>Candidatus Korarchaeales</taxon>
        <taxon>Candidatus Korarchaeaceae</taxon>
        <taxon>Candidatus Korarchaeum</taxon>
    </lineage>
</organism>
<keyword evidence="4" id="KW-0460">Magnesium</keyword>
<dbReference type="RefSeq" id="WP_125742777.1">
    <property type="nucleotide sequence ID" value="NZ_RCOR01000043.1"/>
</dbReference>
<evidence type="ECO:0000313" key="10">
    <source>
        <dbReference type="Proteomes" id="UP000278149"/>
    </source>
</evidence>
<dbReference type="EMBL" id="RCOR01000043">
    <property type="protein sequence ID" value="RSN67503.1"/>
    <property type="molecule type" value="Genomic_DNA"/>
</dbReference>
<accession>A0A3R9PBL0</accession>
<evidence type="ECO:0000256" key="1">
    <source>
        <dbReference type="ARBA" id="ARBA00022598"/>
    </source>
</evidence>
<dbReference type="Gene3D" id="3.30.1330.100">
    <property type="entry name" value="CofE-like"/>
    <property type="match status" value="1"/>
</dbReference>
<dbReference type="PANTHER" id="PTHR47917:SF2">
    <property type="entry name" value="COENZYME F420:L-GLUTAMATE LIGASE-LIKE DOMAIN-CONTAINING PROTEIN"/>
    <property type="match status" value="1"/>
</dbReference>
<dbReference type="Gene3D" id="3.90.1660.10">
    <property type="entry name" value="CofE-like domain"/>
    <property type="match status" value="1"/>
</dbReference>
<keyword evidence="5" id="KW-0630">Potassium</keyword>
<comment type="caution">
    <text evidence="9">The sequence shown here is derived from an EMBL/GenBank/DDBJ whole genome shotgun (WGS) entry which is preliminary data.</text>
</comment>
<evidence type="ECO:0000256" key="2">
    <source>
        <dbReference type="ARBA" id="ARBA00022723"/>
    </source>
</evidence>
<keyword evidence="7" id="KW-0464">Manganese</keyword>
<reference evidence="9 10" key="1">
    <citation type="submission" date="2018-10" db="EMBL/GenBank/DDBJ databases">
        <title>Co-occurring genomic capacity for anaerobic methane metabolism and dissimilatory sulfite reduction discovered in the Korarchaeota.</title>
        <authorList>
            <person name="Mckay L.J."/>
            <person name="Dlakic M."/>
            <person name="Fields M.W."/>
            <person name="Delmont T.O."/>
            <person name="Eren A.M."/>
            <person name="Jay Z.J."/>
            <person name="Klingelsmith K.B."/>
            <person name="Rusch D.B."/>
            <person name="Inskeep W.P."/>
        </authorList>
    </citation>
    <scope>NUCLEOTIDE SEQUENCE [LARGE SCALE GENOMIC DNA]</scope>
    <source>
        <strain evidence="9 10">WS</strain>
    </source>
</reference>
<sequence>MELIAIRTRKIVEGDDIVSLLLSLYDPRDLDIVAVADKALAASQGRFVNHDIEPSEEAMKLAEESGLEPGFAELVIRNSDLILGTAERTILTVKDGILVANAGIDHKNAPIGFAALWPEDPNYEARRIRDEIAKRTGRNVGVIIVDSRLSPLRMGTTGFALGIAGFRGIRDYRGKSDAYGKRILVTTLNVADDLASAAHLLMGEGDDLVPFVIIRGAPVEFGDFDPEELKISPDRCAYFRPIYGRLYEKSERISGRQK</sequence>
<dbReference type="InterPro" id="IPR002847">
    <property type="entry name" value="F420-0_gamma-glut_ligase-dom"/>
</dbReference>
<evidence type="ECO:0000256" key="7">
    <source>
        <dbReference type="ARBA" id="ARBA00023211"/>
    </source>
</evidence>
<dbReference type="AlphaFoldDB" id="A0A3R9PBL0"/>
<dbReference type="InterPro" id="IPR008225">
    <property type="entry name" value="F420-0_g-glutamyl_ligase"/>
</dbReference>